<name>X1ARR0_9ZZZZ</name>
<dbReference type="AlphaFoldDB" id="X1ARR0"/>
<reference evidence="1" key="1">
    <citation type="journal article" date="2014" name="Front. Microbiol.">
        <title>High frequency of phylogenetically diverse reductive dehalogenase-homologous genes in deep subseafloor sedimentary metagenomes.</title>
        <authorList>
            <person name="Kawai M."/>
            <person name="Futagami T."/>
            <person name="Toyoda A."/>
            <person name="Takaki Y."/>
            <person name="Nishi S."/>
            <person name="Hori S."/>
            <person name="Arai W."/>
            <person name="Tsubouchi T."/>
            <person name="Morono Y."/>
            <person name="Uchiyama I."/>
            <person name="Ito T."/>
            <person name="Fujiyama A."/>
            <person name="Inagaki F."/>
            <person name="Takami H."/>
        </authorList>
    </citation>
    <scope>NUCLEOTIDE SEQUENCE</scope>
    <source>
        <strain evidence="1">Expedition CK06-06</strain>
    </source>
</reference>
<comment type="caution">
    <text evidence="1">The sequence shown here is derived from an EMBL/GenBank/DDBJ whole genome shotgun (WGS) entry which is preliminary data.</text>
</comment>
<protein>
    <submittedName>
        <fullName evidence="1">Uncharacterized protein</fullName>
    </submittedName>
</protein>
<accession>X1ARR0</accession>
<dbReference type="EMBL" id="BART01017091">
    <property type="protein sequence ID" value="GAG74978.1"/>
    <property type="molecule type" value="Genomic_DNA"/>
</dbReference>
<sequence>MNGNILPINKSIEKTIVDFLNQTLEKEIFDAILIPVKVPAG</sequence>
<feature type="non-terminal residue" evidence="1">
    <location>
        <position position="41"/>
    </location>
</feature>
<gene>
    <name evidence="1" type="ORF">S01H4_32639</name>
</gene>
<organism evidence="1">
    <name type="scientific">marine sediment metagenome</name>
    <dbReference type="NCBI Taxonomy" id="412755"/>
    <lineage>
        <taxon>unclassified sequences</taxon>
        <taxon>metagenomes</taxon>
        <taxon>ecological metagenomes</taxon>
    </lineage>
</organism>
<proteinExistence type="predicted"/>
<evidence type="ECO:0000313" key="1">
    <source>
        <dbReference type="EMBL" id="GAG74978.1"/>
    </source>
</evidence>